<evidence type="ECO:0000313" key="2">
    <source>
        <dbReference type="RefSeq" id="XP_045146516.1"/>
    </source>
</evidence>
<dbReference type="Proteomes" id="UP000694863">
    <property type="component" value="Unplaced"/>
</dbReference>
<name>A0AC55D459_ECHTE</name>
<dbReference type="RefSeq" id="XP_045146516.1">
    <property type="nucleotide sequence ID" value="XM_045290581.1"/>
</dbReference>
<sequence length="409" mass="45169">MARWFGDCSRIPQEPPSIPGSSPQRNSCEDRSGIMDSGADRQSDSSPRTSRRWFIPRRPYDGQVRPAVYPSSCQENNEAMELTGVKIGPRIRYTPYGIARFRRRDSTHKGDPTQGNVERETKSSEEGMKGNRLDGTNRKSLRVRVPLRVPYDEKVLLDLSQGERKGPFTAGKVAIPEIPLRGPSAAPKEVISKYIEPMKVSKMKQDVHQERDDIQVCELLRCHSDPGVMANDPQLGPNLKSELGDSLPISDGEMPTVLSFNSVGRPSTIQEAPEFNSLDLSKKQLRAQGEGMLDKVNEPAPGEMCAERKPLGTTFPDEPTNVRSVVPSVASIGRRLQPWFAGRTTRLVLSKRSVTRGRGWPPLAGSLPRGRGSGRFPGGRKVGEGITGSMIVVTDRVSWMLTMMMPPSP</sequence>
<gene>
    <name evidence="2" type="primary">LOC123521718</name>
</gene>
<keyword evidence="1" id="KW-1185">Reference proteome</keyword>
<accession>A0AC55D459</accession>
<proteinExistence type="predicted"/>
<protein>
    <submittedName>
        <fullName evidence="2">Nuclear RNA export factor 1-like</fullName>
    </submittedName>
</protein>
<organism evidence="1 2">
    <name type="scientific">Echinops telfairi</name>
    <name type="common">Lesser hedgehog tenrec</name>
    <dbReference type="NCBI Taxonomy" id="9371"/>
    <lineage>
        <taxon>Eukaryota</taxon>
        <taxon>Metazoa</taxon>
        <taxon>Chordata</taxon>
        <taxon>Craniata</taxon>
        <taxon>Vertebrata</taxon>
        <taxon>Euteleostomi</taxon>
        <taxon>Mammalia</taxon>
        <taxon>Eutheria</taxon>
        <taxon>Afrotheria</taxon>
        <taxon>Tenrecidae</taxon>
        <taxon>Tenrecinae</taxon>
        <taxon>Echinops</taxon>
    </lineage>
</organism>
<evidence type="ECO:0000313" key="1">
    <source>
        <dbReference type="Proteomes" id="UP000694863"/>
    </source>
</evidence>
<reference evidence="2" key="1">
    <citation type="submission" date="2025-08" db="UniProtKB">
        <authorList>
            <consortium name="RefSeq"/>
        </authorList>
    </citation>
    <scope>IDENTIFICATION</scope>
</reference>